<dbReference type="InterPro" id="IPR027417">
    <property type="entry name" value="P-loop_NTPase"/>
</dbReference>
<dbReference type="PANTHER" id="PTHR23335:SF1">
    <property type="entry name" value="CALMODULIN-BINDING TRANSCRIPTION ACTIVATOR, ISOFORM F"/>
    <property type="match status" value="1"/>
</dbReference>
<evidence type="ECO:0000256" key="7">
    <source>
        <dbReference type="ARBA" id="ARBA00023043"/>
    </source>
</evidence>
<dbReference type="GO" id="GO:0006357">
    <property type="term" value="P:regulation of transcription by RNA polymerase II"/>
    <property type="evidence" value="ECO:0007669"/>
    <property type="project" value="TreeGrafter"/>
</dbReference>
<dbReference type="GO" id="GO:0005516">
    <property type="term" value="F:calmodulin binding"/>
    <property type="evidence" value="ECO:0007669"/>
    <property type="project" value="UniProtKB-KW"/>
</dbReference>
<keyword evidence="13" id="KW-1185">Reference proteome</keyword>
<dbReference type="PROSITE" id="PS50096">
    <property type="entry name" value="IQ"/>
    <property type="match status" value="2"/>
</dbReference>
<reference evidence="12 13" key="1">
    <citation type="journal article" date="2022" name="Hortic Res">
        <title>The genome of Dioscorea zingiberensis sheds light on the biosynthesis, origin and evolution of the medicinally important diosgenin saponins.</title>
        <authorList>
            <person name="Li Y."/>
            <person name="Tan C."/>
            <person name="Li Z."/>
            <person name="Guo J."/>
            <person name="Li S."/>
            <person name="Chen X."/>
            <person name="Wang C."/>
            <person name="Dai X."/>
            <person name="Yang H."/>
            <person name="Song W."/>
            <person name="Hou L."/>
            <person name="Xu J."/>
            <person name="Tong Z."/>
            <person name="Xu A."/>
            <person name="Yuan X."/>
            <person name="Wang W."/>
            <person name="Yang Q."/>
            <person name="Chen L."/>
            <person name="Sun Z."/>
            <person name="Wang K."/>
            <person name="Pan B."/>
            <person name="Chen J."/>
            <person name="Bao Y."/>
            <person name="Liu F."/>
            <person name="Qi X."/>
            <person name="Gang D.R."/>
            <person name="Wen J."/>
            <person name="Li J."/>
        </authorList>
    </citation>
    <scope>NUCLEOTIDE SEQUENCE [LARGE SCALE GENOMIC DNA]</scope>
    <source>
        <strain evidence="12">Dzin_1.0</strain>
    </source>
</reference>
<dbReference type="Pfam" id="PF00612">
    <property type="entry name" value="IQ"/>
    <property type="match status" value="2"/>
</dbReference>
<accession>A0A9D5BS90</accession>
<comment type="similarity">
    <text evidence="2">Belongs to the CAMTA family.</text>
</comment>
<evidence type="ECO:0000256" key="10">
    <source>
        <dbReference type="ARBA" id="ARBA00023163"/>
    </source>
</evidence>
<dbReference type="GO" id="GO:0005634">
    <property type="term" value="C:nucleus"/>
    <property type="evidence" value="ECO:0007669"/>
    <property type="project" value="UniProtKB-SubCell"/>
</dbReference>
<dbReference type="GO" id="GO:0003690">
    <property type="term" value="F:double-stranded DNA binding"/>
    <property type="evidence" value="ECO:0007669"/>
    <property type="project" value="TreeGrafter"/>
</dbReference>
<evidence type="ECO:0000256" key="6">
    <source>
        <dbReference type="ARBA" id="ARBA00023015"/>
    </source>
</evidence>
<evidence type="ECO:0000256" key="5">
    <source>
        <dbReference type="ARBA" id="ARBA00022860"/>
    </source>
</evidence>
<dbReference type="OrthoDB" id="684407at2759"/>
<keyword evidence="4" id="KW-0106">Calcium</keyword>
<dbReference type="Proteomes" id="UP001085076">
    <property type="component" value="Unassembled WGS sequence"/>
</dbReference>
<evidence type="ECO:0000256" key="8">
    <source>
        <dbReference type="ARBA" id="ARBA00023125"/>
    </source>
</evidence>
<comment type="caution">
    <text evidence="12">The sequence shown here is derived from an EMBL/GenBank/DDBJ whole genome shotgun (WGS) entry which is preliminary data.</text>
</comment>
<dbReference type="SUPFAM" id="SSF52540">
    <property type="entry name" value="P-loop containing nucleoside triphosphate hydrolases"/>
    <property type="match status" value="1"/>
</dbReference>
<evidence type="ECO:0000256" key="9">
    <source>
        <dbReference type="ARBA" id="ARBA00023159"/>
    </source>
</evidence>
<evidence type="ECO:0000256" key="1">
    <source>
        <dbReference type="ARBA" id="ARBA00004123"/>
    </source>
</evidence>
<keyword evidence="8" id="KW-0238">DNA-binding</keyword>
<proteinExistence type="inferred from homology"/>
<evidence type="ECO:0000313" key="13">
    <source>
        <dbReference type="Proteomes" id="UP001085076"/>
    </source>
</evidence>
<evidence type="ECO:0000256" key="4">
    <source>
        <dbReference type="ARBA" id="ARBA00022837"/>
    </source>
</evidence>
<keyword evidence="7" id="KW-0040">ANK repeat</keyword>
<dbReference type="EMBL" id="JAGGNH010000208">
    <property type="protein sequence ID" value="KAJ0959667.1"/>
    <property type="molecule type" value="Genomic_DNA"/>
</dbReference>
<protein>
    <submittedName>
        <fullName evidence="12">Uncharacterized protein</fullName>
    </submittedName>
</protein>
<keyword evidence="3" id="KW-0677">Repeat</keyword>
<evidence type="ECO:0000256" key="2">
    <source>
        <dbReference type="ARBA" id="ARBA00008267"/>
    </source>
</evidence>
<comment type="subcellular location">
    <subcellularLocation>
        <location evidence="1">Nucleus</location>
    </subcellularLocation>
</comment>
<dbReference type="AlphaFoldDB" id="A0A9D5BS90"/>
<dbReference type="FunFam" id="1.20.5.190:FF:000003">
    <property type="entry name" value="Calmodulin-binding transcription activator 2"/>
    <property type="match status" value="1"/>
</dbReference>
<keyword evidence="6" id="KW-0805">Transcription regulation</keyword>
<evidence type="ECO:0000313" key="12">
    <source>
        <dbReference type="EMBL" id="KAJ0959667.1"/>
    </source>
</evidence>
<dbReference type="InterPro" id="IPR000048">
    <property type="entry name" value="IQ_motif_EF-hand-BS"/>
</dbReference>
<keyword evidence="10" id="KW-0804">Transcription</keyword>
<dbReference type="PANTHER" id="PTHR23335">
    <property type="entry name" value="CALMODULIN-BINDING TRANSCRIPTION ACTIVATOR CAMTA"/>
    <property type="match status" value="1"/>
</dbReference>
<sequence length="166" mass="19113">MVIALAYCGCISWSSDRSHCARPSWKNPAAIAAACGHKEILLKLLHRIQSAFRGSLFLWKRQQKAALSQDEYGMTQEEIHSLSAASKFHKTFHSARDQNFDKAALSIQKKYRGWKGRKDFLNLRQNVVKIQAYVRGHQVRKKYKKVLWTVSIVEKAILCWRGKVLV</sequence>
<dbReference type="GO" id="GO:0003712">
    <property type="term" value="F:transcription coregulator activity"/>
    <property type="evidence" value="ECO:0007669"/>
    <property type="project" value="TreeGrafter"/>
</dbReference>
<dbReference type="Gene3D" id="1.20.5.190">
    <property type="match status" value="1"/>
</dbReference>
<organism evidence="12 13">
    <name type="scientific">Dioscorea zingiberensis</name>
    <dbReference type="NCBI Taxonomy" id="325984"/>
    <lineage>
        <taxon>Eukaryota</taxon>
        <taxon>Viridiplantae</taxon>
        <taxon>Streptophyta</taxon>
        <taxon>Embryophyta</taxon>
        <taxon>Tracheophyta</taxon>
        <taxon>Spermatophyta</taxon>
        <taxon>Magnoliopsida</taxon>
        <taxon>Liliopsida</taxon>
        <taxon>Dioscoreales</taxon>
        <taxon>Dioscoreaceae</taxon>
        <taxon>Dioscorea</taxon>
    </lineage>
</organism>
<keyword evidence="11" id="KW-0539">Nucleus</keyword>
<keyword evidence="5" id="KW-0112">Calmodulin-binding</keyword>
<gene>
    <name evidence="12" type="ORF">J5N97_000678</name>
</gene>
<dbReference type="SMART" id="SM00015">
    <property type="entry name" value="IQ"/>
    <property type="match status" value="2"/>
</dbReference>
<evidence type="ECO:0000256" key="3">
    <source>
        <dbReference type="ARBA" id="ARBA00022737"/>
    </source>
</evidence>
<evidence type="ECO:0000256" key="11">
    <source>
        <dbReference type="ARBA" id="ARBA00023242"/>
    </source>
</evidence>
<name>A0A9D5BS90_9LILI</name>
<keyword evidence="9" id="KW-0010">Activator</keyword>